<evidence type="ECO:0000313" key="2">
    <source>
        <dbReference type="Proteomes" id="UP000002164"/>
    </source>
</evidence>
<keyword evidence="1" id="KW-0614">Plasmid</keyword>
<protein>
    <submittedName>
        <fullName evidence="1">Uncharacterized protein</fullName>
    </submittedName>
</protein>
<geneLocation type="plasmid" evidence="1 2">
    <name>pBsph</name>
</geneLocation>
<dbReference type="RefSeq" id="WP_012291812.1">
    <property type="nucleotide sequence ID" value="NC_010381.1"/>
</dbReference>
<dbReference type="EMBL" id="CP000818">
    <property type="protein sequence ID" value="ACA42405.1"/>
    <property type="molecule type" value="Genomic_DNA"/>
</dbReference>
<dbReference type="KEGG" id="lsp:Bsph_p177"/>
<dbReference type="HOGENOM" id="CLU_1480641_0_0_9"/>
<gene>
    <name evidence="1" type="ordered locus">Bsph_p177</name>
</gene>
<reference evidence="1 2" key="1">
    <citation type="journal article" date="2008" name="J. Bacteriol.">
        <title>Complete genome sequence of the mosquitocidal bacterium Bacillus sphaericus C3-41 and comparison with those of closely related Bacillus species.</title>
        <authorList>
            <person name="Hu X."/>
            <person name="Fan W."/>
            <person name="Han B."/>
            <person name="Liu H."/>
            <person name="Zheng D."/>
            <person name="Li Q."/>
            <person name="Dong W."/>
            <person name="Yan J."/>
            <person name="Gao M."/>
            <person name="Berry C."/>
            <person name="Yuan Z."/>
        </authorList>
    </citation>
    <scope>NUCLEOTIDE SEQUENCE [LARGE SCALE GENOMIC DNA]</scope>
    <source>
        <strain evidence="1 2">C3-41</strain>
        <plasmid evidence="1 2">pBsph</plasmid>
    </source>
</reference>
<organism evidence="1 2">
    <name type="scientific">Lysinibacillus sphaericus (strain C3-41)</name>
    <dbReference type="NCBI Taxonomy" id="444177"/>
    <lineage>
        <taxon>Bacteria</taxon>
        <taxon>Bacillati</taxon>
        <taxon>Bacillota</taxon>
        <taxon>Bacilli</taxon>
        <taxon>Bacillales</taxon>
        <taxon>Bacillaceae</taxon>
        <taxon>Lysinibacillus</taxon>
    </lineage>
</organism>
<sequence length="176" mass="20609">MEKMPVLLLAGIFAVIVMLLFPAQHTFQRQDELVEEKVELETTKLVDSIRTKGYISADMLNRFHSQIGLSNYLFKVEIIHEKKIYVPVYSDPNNPNTYTGDYEIHYENSYTKEINDYIYNKKKRYELSADDFITIRVQNMVRTNASILKDVLTFNFTDDTPEIFVQYGGMILNEAR</sequence>
<evidence type="ECO:0000313" key="1">
    <source>
        <dbReference type="EMBL" id="ACA42405.1"/>
    </source>
</evidence>
<proteinExistence type="predicted"/>
<dbReference type="Proteomes" id="UP000002164">
    <property type="component" value="Plasmid pBsph"/>
</dbReference>
<dbReference type="EnsemblBacteria" id="ACA42405">
    <property type="protein sequence ID" value="ACA42405"/>
    <property type="gene ID" value="Bsph_p177"/>
</dbReference>
<name>B1I0P6_LYSSC</name>
<dbReference type="AlphaFoldDB" id="B1I0P6"/>
<accession>B1I0P6</accession>